<feature type="compositionally biased region" description="Low complexity" evidence="1">
    <location>
        <begin position="160"/>
        <end position="171"/>
    </location>
</feature>
<evidence type="ECO:0000313" key="5">
    <source>
        <dbReference type="Proteomes" id="UP000234789"/>
    </source>
</evidence>
<dbReference type="EMBL" id="NFEZ01000003">
    <property type="protein sequence ID" value="PLT46939.1"/>
    <property type="molecule type" value="Genomic_DNA"/>
</dbReference>
<accession>A0A2N5N9D3</accession>
<proteinExistence type="predicted"/>
<comment type="caution">
    <text evidence="4">The sequence shown here is derived from an EMBL/GenBank/DDBJ whole genome shotgun (WGS) entry which is preliminary data.</text>
</comment>
<dbReference type="SUPFAM" id="SSF110997">
    <property type="entry name" value="Sporulation related repeat"/>
    <property type="match status" value="1"/>
</dbReference>
<keyword evidence="2" id="KW-0812">Transmembrane</keyword>
<keyword evidence="2" id="KW-1133">Transmembrane helix</keyword>
<evidence type="ECO:0000259" key="3">
    <source>
        <dbReference type="Pfam" id="PF05036"/>
    </source>
</evidence>
<protein>
    <recommendedName>
        <fullName evidence="3">SPOR domain-containing protein</fullName>
    </recommendedName>
</protein>
<feature type="region of interest" description="Disordered" evidence="1">
    <location>
        <begin position="1"/>
        <end position="38"/>
    </location>
</feature>
<feature type="domain" description="SPOR" evidence="3">
    <location>
        <begin position="316"/>
        <end position="367"/>
    </location>
</feature>
<sequence length="510" mass="51469">MTKVRVTYRPDGSGRLVQEGRAASGLPRSGSEPRSGLRSAVGMDAAAGMGERAELVFAESYSPWISPFQDKPIWETAPDLLRAGQAEGDAAEEPAWSAWPGESPEPGFEAAPPPAAPGTADPESDHPAWSGNSGRSQAGKADRVEPDGAEEPEDSEEPGEWPWAAAPASGGRAVQSGAAAYEVGYDEPEAWPAGPIVEPDAARPARAGGIGARMKRASGTGGGAGPSWLAVLLSIGGAIATGAVLGYMTLTLFAGQGLLPAREGQAADASAAAEGGLAEPAASSAPASAPAAEAAQGAAKVQSVAAGWPERTYQLLQYGVFSSKGSAEAAAAELKKAGLAAALRHDGDYRVYAGVASSRGQAEKLAAGMTGTEVYLKEMKLPSVSEMAFAGTAEQLKAYDVGAAELIGDLAGQTSALLAGDAAGMDAASRAAWAERLDGWLKDAAAAEPAWSGKAAQEAAGALADALRQAGAKLTAYGESPQAERLWAVQAELTAAALAQLQLREAAVAG</sequence>
<dbReference type="InterPro" id="IPR007730">
    <property type="entry name" value="SPOR-like_dom"/>
</dbReference>
<dbReference type="GO" id="GO:0042834">
    <property type="term" value="F:peptidoglycan binding"/>
    <property type="evidence" value="ECO:0007669"/>
    <property type="project" value="InterPro"/>
</dbReference>
<dbReference type="RefSeq" id="WP_101807931.1">
    <property type="nucleotide sequence ID" value="NZ_NFEZ01000003.1"/>
</dbReference>
<keyword evidence="2" id="KW-0472">Membrane</keyword>
<dbReference type="Pfam" id="PF05036">
    <property type="entry name" value="SPOR"/>
    <property type="match status" value="1"/>
</dbReference>
<feature type="compositionally biased region" description="Low complexity" evidence="1">
    <location>
        <begin position="100"/>
        <end position="110"/>
    </location>
</feature>
<name>A0A2N5N9D3_9BACL</name>
<feature type="region of interest" description="Disordered" evidence="1">
    <location>
        <begin position="85"/>
        <end position="171"/>
    </location>
</feature>
<evidence type="ECO:0000256" key="2">
    <source>
        <dbReference type="SAM" id="Phobius"/>
    </source>
</evidence>
<dbReference type="Proteomes" id="UP000234789">
    <property type="component" value="Unassembled WGS sequence"/>
</dbReference>
<organism evidence="4 5">
    <name type="scientific">Paenibacillus pasadenensis</name>
    <dbReference type="NCBI Taxonomy" id="217090"/>
    <lineage>
        <taxon>Bacteria</taxon>
        <taxon>Bacillati</taxon>
        <taxon>Bacillota</taxon>
        <taxon>Bacilli</taxon>
        <taxon>Bacillales</taxon>
        <taxon>Paenibacillaceae</taxon>
        <taxon>Paenibacillus</taxon>
    </lineage>
</organism>
<dbReference type="Gene3D" id="3.30.70.1070">
    <property type="entry name" value="Sporulation related repeat"/>
    <property type="match status" value="1"/>
</dbReference>
<dbReference type="InterPro" id="IPR036680">
    <property type="entry name" value="SPOR-like_sf"/>
</dbReference>
<reference evidence="4 5" key="1">
    <citation type="submission" date="2017-05" db="EMBL/GenBank/DDBJ databases">
        <title>Functional genome analysis of Paenibacillus pasadenensis strain R16: insights on endophytic life style and antifungal activity.</title>
        <authorList>
            <person name="Passera A."/>
            <person name="Marcolungo L."/>
            <person name="Casati P."/>
            <person name="Brasca M."/>
            <person name="Quaglino F."/>
            <person name="Delledonne M."/>
        </authorList>
    </citation>
    <scope>NUCLEOTIDE SEQUENCE [LARGE SCALE GENOMIC DNA]</scope>
    <source>
        <strain evidence="4 5">R16</strain>
    </source>
</reference>
<feature type="transmembrane region" description="Helical" evidence="2">
    <location>
        <begin position="228"/>
        <end position="253"/>
    </location>
</feature>
<feature type="compositionally biased region" description="Acidic residues" evidence="1">
    <location>
        <begin position="147"/>
        <end position="159"/>
    </location>
</feature>
<keyword evidence="5" id="KW-1185">Reference proteome</keyword>
<gene>
    <name evidence="4" type="ORF">B8V81_1163</name>
</gene>
<dbReference type="AlphaFoldDB" id="A0A2N5N9D3"/>
<evidence type="ECO:0000256" key="1">
    <source>
        <dbReference type="SAM" id="MobiDB-lite"/>
    </source>
</evidence>
<evidence type="ECO:0000313" key="4">
    <source>
        <dbReference type="EMBL" id="PLT46939.1"/>
    </source>
</evidence>